<feature type="region of interest" description="Disordered" evidence="1">
    <location>
        <begin position="1"/>
        <end position="28"/>
    </location>
</feature>
<reference evidence="2 3" key="1">
    <citation type="journal article" date="2014" name="Curr. Biol.">
        <title>The genome of the clonal raider ant Cerapachys biroi.</title>
        <authorList>
            <person name="Oxley P.R."/>
            <person name="Ji L."/>
            <person name="Fetter-Pruneda I."/>
            <person name="McKenzie S.K."/>
            <person name="Li C."/>
            <person name="Hu H."/>
            <person name="Zhang G."/>
            <person name="Kronauer D.J."/>
        </authorList>
    </citation>
    <scope>NUCLEOTIDE SEQUENCE [LARGE SCALE GENOMIC DNA]</scope>
</reference>
<keyword evidence="3" id="KW-1185">Reference proteome</keyword>
<gene>
    <name evidence="2" type="ORF">X777_10594</name>
</gene>
<name>A0A026W5S7_OOCBI</name>
<organism evidence="2 3">
    <name type="scientific">Ooceraea biroi</name>
    <name type="common">Clonal raider ant</name>
    <name type="synonym">Cerapachys biroi</name>
    <dbReference type="NCBI Taxonomy" id="2015173"/>
    <lineage>
        <taxon>Eukaryota</taxon>
        <taxon>Metazoa</taxon>
        <taxon>Ecdysozoa</taxon>
        <taxon>Arthropoda</taxon>
        <taxon>Hexapoda</taxon>
        <taxon>Insecta</taxon>
        <taxon>Pterygota</taxon>
        <taxon>Neoptera</taxon>
        <taxon>Endopterygota</taxon>
        <taxon>Hymenoptera</taxon>
        <taxon>Apocrita</taxon>
        <taxon>Aculeata</taxon>
        <taxon>Formicoidea</taxon>
        <taxon>Formicidae</taxon>
        <taxon>Dorylinae</taxon>
        <taxon>Ooceraea</taxon>
    </lineage>
</organism>
<evidence type="ECO:0000256" key="1">
    <source>
        <dbReference type="SAM" id="MobiDB-lite"/>
    </source>
</evidence>
<dbReference type="Proteomes" id="UP000053097">
    <property type="component" value="Unassembled WGS sequence"/>
</dbReference>
<dbReference type="EMBL" id="KK107429">
    <property type="protein sequence ID" value="EZA50966.1"/>
    <property type="molecule type" value="Genomic_DNA"/>
</dbReference>
<dbReference type="AlphaFoldDB" id="A0A026W5S7"/>
<accession>A0A026W5S7</accession>
<feature type="compositionally biased region" description="Polar residues" evidence="1">
    <location>
        <begin position="1"/>
        <end position="11"/>
    </location>
</feature>
<evidence type="ECO:0000313" key="2">
    <source>
        <dbReference type="EMBL" id="EZA50966.1"/>
    </source>
</evidence>
<protein>
    <submittedName>
        <fullName evidence="2">Uncharacterized protein</fullName>
    </submittedName>
</protein>
<proteinExistence type="predicted"/>
<sequence length="88" mass="9433">MVLTAQTSSEAFSPGKRKQTEQDSATGSNARRLGFVLQRAVKLSREAHVDPPYLNVPALAQQCGKCSRSVSVIPDNGVMSILSLICNT</sequence>
<evidence type="ECO:0000313" key="3">
    <source>
        <dbReference type="Proteomes" id="UP000053097"/>
    </source>
</evidence>